<dbReference type="STRING" id="1325564.NSJP_4074"/>
<dbReference type="GO" id="GO:0003677">
    <property type="term" value="F:DNA binding"/>
    <property type="evidence" value="ECO:0007669"/>
    <property type="project" value="UniProtKB-KW"/>
</dbReference>
<proteinExistence type="predicted"/>
<protein>
    <recommendedName>
        <fullName evidence="4">HTH luxR-type domain-containing protein</fullName>
    </recommendedName>
</protein>
<sequence length="173" mass="19542">MQLLHMNRQASELARQINLAEHGGNSSRPAHGVLPSVLTELCGEIVKALHVRTEAKDWEQFEIKRVTGNPEQPVLLRGFGLPDRGGVQFARLVVTLEELGRRQQLNTDQAKEKFQLTNREQAVVEHLAKGWTNKEIANALQITEQTVKEHIKHIMRKTNATTRTGILVQIFNS</sequence>
<reference evidence="5 6" key="1">
    <citation type="submission" date="2017-03" db="EMBL/GenBank/DDBJ databases">
        <authorList>
            <person name="Afonso C.L."/>
            <person name="Miller P.J."/>
            <person name="Scott M.A."/>
            <person name="Spackman E."/>
            <person name="Goraichik I."/>
            <person name="Dimitrov K.M."/>
            <person name="Suarez D.L."/>
            <person name="Swayne D.E."/>
        </authorList>
    </citation>
    <scope>NUCLEOTIDE SEQUENCE [LARGE SCALE GENOMIC DNA]</scope>
    <source>
        <strain evidence="5">Genome sequencing of Nitrospira japonica strain NJ11</strain>
    </source>
</reference>
<evidence type="ECO:0000256" key="3">
    <source>
        <dbReference type="ARBA" id="ARBA00023163"/>
    </source>
</evidence>
<dbReference type="InterPro" id="IPR000792">
    <property type="entry name" value="Tscrpt_reg_LuxR_C"/>
</dbReference>
<dbReference type="GO" id="GO:0006355">
    <property type="term" value="P:regulation of DNA-templated transcription"/>
    <property type="evidence" value="ECO:0007669"/>
    <property type="project" value="InterPro"/>
</dbReference>
<dbReference type="SMART" id="SM00421">
    <property type="entry name" value="HTH_LUXR"/>
    <property type="match status" value="1"/>
</dbReference>
<dbReference type="PROSITE" id="PS50043">
    <property type="entry name" value="HTH_LUXR_2"/>
    <property type="match status" value="1"/>
</dbReference>
<dbReference type="Proteomes" id="UP000192042">
    <property type="component" value="Chromosome I"/>
</dbReference>
<dbReference type="InterPro" id="IPR036388">
    <property type="entry name" value="WH-like_DNA-bd_sf"/>
</dbReference>
<accession>A0A1W1IBF1</accession>
<dbReference type="PRINTS" id="PR00038">
    <property type="entry name" value="HTHLUXR"/>
</dbReference>
<evidence type="ECO:0000256" key="2">
    <source>
        <dbReference type="ARBA" id="ARBA00023125"/>
    </source>
</evidence>
<dbReference type="Gene3D" id="1.10.10.10">
    <property type="entry name" value="Winged helix-like DNA-binding domain superfamily/Winged helix DNA-binding domain"/>
    <property type="match status" value="1"/>
</dbReference>
<keyword evidence="2" id="KW-0238">DNA-binding</keyword>
<dbReference type="PANTHER" id="PTHR44688">
    <property type="entry name" value="DNA-BINDING TRANSCRIPTIONAL ACTIVATOR DEVR_DOSR"/>
    <property type="match status" value="1"/>
</dbReference>
<dbReference type="PANTHER" id="PTHR44688:SF16">
    <property type="entry name" value="DNA-BINDING TRANSCRIPTIONAL ACTIVATOR DEVR_DOSR"/>
    <property type="match status" value="1"/>
</dbReference>
<keyword evidence="1" id="KW-0805">Transcription regulation</keyword>
<dbReference type="AlphaFoldDB" id="A0A1W1IBF1"/>
<organism evidence="5 6">
    <name type="scientific">Nitrospira japonica</name>
    <dbReference type="NCBI Taxonomy" id="1325564"/>
    <lineage>
        <taxon>Bacteria</taxon>
        <taxon>Pseudomonadati</taxon>
        <taxon>Nitrospirota</taxon>
        <taxon>Nitrospiria</taxon>
        <taxon>Nitrospirales</taxon>
        <taxon>Nitrospiraceae</taxon>
        <taxon>Nitrospira</taxon>
    </lineage>
</organism>
<gene>
    <name evidence="5" type="ORF">NSJP_4074</name>
</gene>
<dbReference type="EMBL" id="LT828648">
    <property type="protein sequence ID" value="SLM50241.1"/>
    <property type="molecule type" value="Genomic_DNA"/>
</dbReference>
<evidence type="ECO:0000256" key="1">
    <source>
        <dbReference type="ARBA" id="ARBA00023015"/>
    </source>
</evidence>
<dbReference type="PROSITE" id="PS00622">
    <property type="entry name" value="HTH_LUXR_1"/>
    <property type="match status" value="1"/>
</dbReference>
<dbReference type="InterPro" id="IPR016032">
    <property type="entry name" value="Sig_transdc_resp-reg_C-effctor"/>
</dbReference>
<keyword evidence="3" id="KW-0804">Transcription</keyword>
<dbReference type="KEGG" id="nja:NSJP_4074"/>
<feature type="domain" description="HTH luxR-type" evidence="4">
    <location>
        <begin position="109"/>
        <end position="173"/>
    </location>
</feature>
<dbReference type="CDD" id="cd06170">
    <property type="entry name" value="LuxR_C_like"/>
    <property type="match status" value="1"/>
</dbReference>
<name>A0A1W1IBF1_9BACT</name>
<keyword evidence="6" id="KW-1185">Reference proteome</keyword>
<evidence type="ECO:0000259" key="4">
    <source>
        <dbReference type="PROSITE" id="PS50043"/>
    </source>
</evidence>
<evidence type="ECO:0000313" key="5">
    <source>
        <dbReference type="EMBL" id="SLM50241.1"/>
    </source>
</evidence>
<evidence type="ECO:0000313" key="6">
    <source>
        <dbReference type="Proteomes" id="UP000192042"/>
    </source>
</evidence>
<dbReference type="SUPFAM" id="SSF46894">
    <property type="entry name" value="C-terminal effector domain of the bipartite response regulators"/>
    <property type="match status" value="1"/>
</dbReference>
<dbReference type="Pfam" id="PF00196">
    <property type="entry name" value="GerE"/>
    <property type="match status" value="1"/>
</dbReference>